<name>A0AAV2IP06_LYMST</name>
<evidence type="ECO:0000313" key="8">
    <source>
        <dbReference type="Proteomes" id="UP001497497"/>
    </source>
</evidence>
<dbReference type="PANTHER" id="PTHR18945">
    <property type="entry name" value="NEUROTRANSMITTER GATED ION CHANNEL"/>
    <property type="match status" value="1"/>
</dbReference>
<dbReference type="GO" id="GO:0004888">
    <property type="term" value="F:transmembrane signaling receptor activity"/>
    <property type="evidence" value="ECO:0007669"/>
    <property type="project" value="InterPro"/>
</dbReference>
<protein>
    <recommendedName>
        <fullName evidence="6">Neurotransmitter-gated ion-channel ligand-binding domain-containing protein</fullName>
    </recommendedName>
</protein>
<dbReference type="InterPro" id="IPR036719">
    <property type="entry name" value="Neuro-gated_channel_TM_sf"/>
</dbReference>
<evidence type="ECO:0000259" key="6">
    <source>
        <dbReference type="Pfam" id="PF02931"/>
    </source>
</evidence>
<keyword evidence="8" id="KW-1185">Reference proteome</keyword>
<dbReference type="GO" id="GO:0016020">
    <property type="term" value="C:membrane"/>
    <property type="evidence" value="ECO:0007669"/>
    <property type="project" value="UniProtKB-SubCell"/>
</dbReference>
<keyword evidence="5" id="KW-0407">Ion channel</keyword>
<comment type="caution">
    <text evidence="7">The sequence shown here is derived from an EMBL/GenBank/DDBJ whole genome shotgun (WGS) entry which is preliminary data.</text>
</comment>
<accession>A0AAV2IP06</accession>
<reference evidence="7 8" key="1">
    <citation type="submission" date="2024-04" db="EMBL/GenBank/DDBJ databases">
        <authorList>
            <consortium name="Genoscope - CEA"/>
            <person name="William W."/>
        </authorList>
    </citation>
    <scope>NUCLEOTIDE SEQUENCE [LARGE SCALE GENOMIC DNA]</scope>
</reference>
<keyword evidence="5" id="KW-0813">Transport</keyword>
<dbReference type="CDD" id="cd18989">
    <property type="entry name" value="LGIC_ECD_cation"/>
    <property type="match status" value="1"/>
</dbReference>
<keyword evidence="5" id="KW-0406">Ion transport</keyword>
<feature type="transmembrane region" description="Helical" evidence="5">
    <location>
        <begin position="248"/>
        <end position="270"/>
    </location>
</feature>
<dbReference type="Gene3D" id="2.70.170.10">
    <property type="entry name" value="Neurotransmitter-gated ion-channel ligand-binding domain"/>
    <property type="match status" value="1"/>
</dbReference>
<dbReference type="SUPFAM" id="SSF90112">
    <property type="entry name" value="Neurotransmitter-gated ion-channel transmembrane pore"/>
    <property type="match status" value="1"/>
</dbReference>
<dbReference type="PROSITE" id="PS00236">
    <property type="entry name" value="NEUROTR_ION_CHANNEL"/>
    <property type="match status" value="1"/>
</dbReference>
<keyword evidence="3 5" id="KW-1133">Transmembrane helix</keyword>
<dbReference type="PRINTS" id="PR00252">
    <property type="entry name" value="NRIONCHANNEL"/>
</dbReference>
<proteinExistence type="inferred from homology"/>
<evidence type="ECO:0000256" key="5">
    <source>
        <dbReference type="RuleBase" id="RU000687"/>
    </source>
</evidence>
<dbReference type="Pfam" id="PF02931">
    <property type="entry name" value="Neur_chan_LBD"/>
    <property type="match status" value="1"/>
</dbReference>
<dbReference type="EMBL" id="CAXITT010000995">
    <property type="protein sequence ID" value="CAL1547522.1"/>
    <property type="molecule type" value="Genomic_DNA"/>
</dbReference>
<comment type="subcellular location">
    <subcellularLocation>
        <location evidence="1">Membrane</location>
        <topology evidence="1">Multi-pass membrane protein</topology>
    </subcellularLocation>
</comment>
<keyword evidence="4 5" id="KW-0472">Membrane</keyword>
<evidence type="ECO:0000256" key="1">
    <source>
        <dbReference type="ARBA" id="ARBA00004141"/>
    </source>
</evidence>
<keyword evidence="2 5" id="KW-0812">Transmembrane</keyword>
<feature type="transmembrane region" description="Helical" evidence="5">
    <location>
        <begin position="187"/>
        <end position="212"/>
    </location>
</feature>
<dbReference type="SUPFAM" id="SSF63712">
    <property type="entry name" value="Nicotinic receptor ligand binding domain-like"/>
    <property type="match status" value="1"/>
</dbReference>
<dbReference type="AlphaFoldDB" id="A0AAV2IP06"/>
<comment type="caution">
    <text evidence="5">Lacks conserved residue(s) required for the propagation of feature annotation.</text>
</comment>
<gene>
    <name evidence="7" type="ORF">GSLYS_00020839001</name>
</gene>
<dbReference type="GO" id="GO:0005230">
    <property type="term" value="F:extracellular ligand-gated monoatomic ion channel activity"/>
    <property type="evidence" value="ECO:0007669"/>
    <property type="project" value="InterPro"/>
</dbReference>
<feature type="transmembrane region" description="Helical" evidence="5">
    <location>
        <begin position="218"/>
        <end position="236"/>
    </location>
</feature>
<comment type="similarity">
    <text evidence="5">Belongs to the ligand-gated ion channel (TC 1.A.9) family.</text>
</comment>
<sequence length="271" mass="30660">NATNIYALDLLLLPIDILSIDEIYQVKVTIIAYLSVLWQHPGLSWEPADYDGIQAVHVDAESLWKPQIVITVSASESLTLTFPGELRISSSGQVASSKYYQLSFRCEIDFYKYPFDTQTCFLGFYPWQEKQLAYMESIPAPQIPKKLYAINGEWRLLNMTVEMVEDQNLVFISKFPRYSFTMQRESTYYVVTIIFPMVLTSAMIPLVFLIPPRTGEKISYLVAIFTSTAIFLNFICDVMPRGLSGVPVLAILLVEVMAEGFMATLAALVVV</sequence>
<organism evidence="7 8">
    <name type="scientific">Lymnaea stagnalis</name>
    <name type="common">Great pond snail</name>
    <name type="synonym">Helix stagnalis</name>
    <dbReference type="NCBI Taxonomy" id="6523"/>
    <lineage>
        <taxon>Eukaryota</taxon>
        <taxon>Metazoa</taxon>
        <taxon>Spiralia</taxon>
        <taxon>Lophotrochozoa</taxon>
        <taxon>Mollusca</taxon>
        <taxon>Gastropoda</taxon>
        <taxon>Heterobranchia</taxon>
        <taxon>Euthyneura</taxon>
        <taxon>Panpulmonata</taxon>
        <taxon>Hygrophila</taxon>
        <taxon>Lymnaeoidea</taxon>
        <taxon>Lymnaeidae</taxon>
        <taxon>Lymnaea</taxon>
    </lineage>
</organism>
<dbReference type="Proteomes" id="UP001497497">
    <property type="component" value="Unassembled WGS sequence"/>
</dbReference>
<evidence type="ECO:0000256" key="2">
    <source>
        <dbReference type="ARBA" id="ARBA00022692"/>
    </source>
</evidence>
<dbReference type="InterPro" id="IPR036734">
    <property type="entry name" value="Neur_chan_lig-bd_sf"/>
</dbReference>
<evidence type="ECO:0000256" key="4">
    <source>
        <dbReference type="ARBA" id="ARBA00023136"/>
    </source>
</evidence>
<feature type="non-terminal residue" evidence="7">
    <location>
        <position position="271"/>
    </location>
</feature>
<feature type="non-terminal residue" evidence="7">
    <location>
        <position position="1"/>
    </location>
</feature>
<dbReference type="InterPro" id="IPR038050">
    <property type="entry name" value="Neuro_actylchol_rec"/>
</dbReference>
<evidence type="ECO:0000313" key="7">
    <source>
        <dbReference type="EMBL" id="CAL1547522.1"/>
    </source>
</evidence>
<dbReference type="InterPro" id="IPR006202">
    <property type="entry name" value="Neur_chan_lig-bd"/>
</dbReference>
<feature type="domain" description="Neurotransmitter-gated ion-channel ligand-binding" evidence="6">
    <location>
        <begin position="17"/>
        <end position="185"/>
    </location>
</feature>
<evidence type="ECO:0000256" key="3">
    <source>
        <dbReference type="ARBA" id="ARBA00022989"/>
    </source>
</evidence>
<dbReference type="InterPro" id="IPR006201">
    <property type="entry name" value="Neur_channel"/>
</dbReference>
<dbReference type="CDD" id="cd19051">
    <property type="entry name" value="LGIC_TM_cation"/>
    <property type="match status" value="1"/>
</dbReference>
<dbReference type="Gene3D" id="1.20.58.390">
    <property type="entry name" value="Neurotransmitter-gated ion-channel transmembrane domain"/>
    <property type="match status" value="1"/>
</dbReference>
<dbReference type="InterPro" id="IPR018000">
    <property type="entry name" value="Neurotransmitter_ion_chnl_CS"/>
</dbReference>